<proteinExistence type="predicted"/>
<organism evidence="1">
    <name type="scientific">marine sediment metagenome</name>
    <dbReference type="NCBI Taxonomy" id="412755"/>
    <lineage>
        <taxon>unclassified sequences</taxon>
        <taxon>metagenomes</taxon>
        <taxon>ecological metagenomes</taxon>
    </lineage>
</organism>
<name>A0A0F9QB85_9ZZZZ</name>
<evidence type="ECO:0000313" key="1">
    <source>
        <dbReference type="EMBL" id="KKN02633.1"/>
    </source>
</evidence>
<sequence>MNLAVWDNKHSVYYTRKISVIECPNQKCRELLGIGNFSHQKEIDNIKVDKKAQY</sequence>
<dbReference type="EMBL" id="LAZR01005127">
    <property type="protein sequence ID" value="KKN02633.1"/>
    <property type="molecule type" value="Genomic_DNA"/>
</dbReference>
<gene>
    <name evidence="1" type="ORF">LCGC14_1115830</name>
</gene>
<reference evidence="1" key="1">
    <citation type="journal article" date="2015" name="Nature">
        <title>Complex archaea that bridge the gap between prokaryotes and eukaryotes.</title>
        <authorList>
            <person name="Spang A."/>
            <person name="Saw J.H."/>
            <person name="Jorgensen S.L."/>
            <person name="Zaremba-Niedzwiedzka K."/>
            <person name="Martijn J."/>
            <person name="Lind A.E."/>
            <person name="van Eijk R."/>
            <person name="Schleper C."/>
            <person name="Guy L."/>
            <person name="Ettema T.J."/>
        </authorList>
    </citation>
    <scope>NUCLEOTIDE SEQUENCE</scope>
</reference>
<protein>
    <submittedName>
        <fullName evidence="1">Uncharacterized protein</fullName>
    </submittedName>
</protein>
<accession>A0A0F9QB85</accession>
<dbReference type="AlphaFoldDB" id="A0A0F9QB85"/>
<comment type="caution">
    <text evidence="1">The sequence shown here is derived from an EMBL/GenBank/DDBJ whole genome shotgun (WGS) entry which is preliminary data.</text>
</comment>